<name>A0A5B6VLP0_9ROSI</name>
<dbReference type="Proteomes" id="UP000325315">
    <property type="component" value="Unassembled WGS sequence"/>
</dbReference>
<reference evidence="2" key="1">
    <citation type="journal article" date="2019" name="Plant Biotechnol. J.">
        <title>Genome sequencing of the Australian wild diploid species Gossypium australe highlights disease resistance and delayed gland morphogenesis.</title>
        <authorList>
            <person name="Cai Y."/>
            <person name="Cai X."/>
            <person name="Wang Q."/>
            <person name="Wang P."/>
            <person name="Zhang Y."/>
            <person name="Cai C."/>
            <person name="Xu Y."/>
            <person name="Wang K."/>
            <person name="Zhou Z."/>
            <person name="Wang C."/>
            <person name="Geng S."/>
            <person name="Li B."/>
            <person name="Dong Q."/>
            <person name="Hou Y."/>
            <person name="Wang H."/>
            <person name="Ai P."/>
            <person name="Liu Z."/>
            <person name="Yi F."/>
            <person name="Sun M."/>
            <person name="An G."/>
            <person name="Cheng J."/>
            <person name="Zhang Y."/>
            <person name="Shi Q."/>
            <person name="Xie Y."/>
            <person name="Shi X."/>
            <person name="Chang Y."/>
            <person name="Huang F."/>
            <person name="Chen Y."/>
            <person name="Hong S."/>
            <person name="Mi L."/>
            <person name="Sun Q."/>
            <person name="Zhang L."/>
            <person name="Zhou B."/>
            <person name="Peng R."/>
            <person name="Zhang X."/>
            <person name="Liu F."/>
        </authorList>
    </citation>
    <scope>NUCLEOTIDE SEQUENCE [LARGE SCALE GENOMIC DNA]</scope>
    <source>
        <strain evidence="2">cv. PA1801</strain>
    </source>
</reference>
<comment type="caution">
    <text evidence="1">The sequence shown here is derived from an EMBL/GenBank/DDBJ whole genome shotgun (WGS) entry which is preliminary data.</text>
</comment>
<dbReference type="EMBL" id="SMMG02000006">
    <property type="protein sequence ID" value="KAA3469985.1"/>
    <property type="molecule type" value="Genomic_DNA"/>
</dbReference>
<dbReference type="OrthoDB" id="1937287at2759"/>
<keyword evidence="2" id="KW-1185">Reference proteome</keyword>
<protein>
    <submittedName>
        <fullName evidence="1">Transposon Ty3-I Gag-Pol polyprotein</fullName>
    </submittedName>
</protein>
<accession>A0A5B6VLP0</accession>
<sequence length="139" mass="16097">MTKHDATLRNLENQMGALLSDIENLRSVDKEHCKAVTLKNRKMLKHKVVELEDKSIVAQNEEEDQPNVKILILQKLVSTAAKEKQEVQIKKLLDVLKQLYISTPLVEALEQISNYVKLMKDILSKKKRFREFEALTLTK</sequence>
<dbReference type="AlphaFoldDB" id="A0A5B6VLP0"/>
<organism evidence="1 2">
    <name type="scientific">Gossypium australe</name>
    <dbReference type="NCBI Taxonomy" id="47621"/>
    <lineage>
        <taxon>Eukaryota</taxon>
        <taxon>Viridiplantae</taxon>
        <taxon>Streptophyta</taxon>
        <taxon>Embryophyta</taxon>
        <taxon>Tracheophyta</taxon>
        <taxon>Spermatophyta</taxon>
        <taxon>Magnoliopsida</taxon>
        <taxon>eudicotyledons</taxon>
        <taxon>Gunneridae</taxon>
        <taxon>Pentapetalae</taxon>
        <taxon>rosids</taxon>
        <taxon>malvids</taxon>
        <taxon>Malvales</taxon>
        <taxon>Malvaceae</taxon>
        <taxon>Malvoideae</taxon>
        <taxon>Gossypium</taxon>
    </lineage>
</organism>
<evidence type="ECO:0000313" key="2">
    <source>
        <dbReference type="Proteomes" id="UP000325315"/>
    </source>
</evidence>
<gene>
    <name evidence="1" type="ORF">EPI10_015728</name>
</gene>
<evidence type="ECO:0000313" key="1">
    <source>
        <dbReference type="EMBL" id="KAA3469985.1"/>
    </source>
</evidence>
<proteinExistence type="predicted"/>